<dbReference type="Pfam" id="PF02519">
    <property type="entry name" value="Auxin_inducible"/>
    <property type="match status" value="1"/>
</dbReference>
<dbReference type="InterPro" id="IPR003676">
    <property type="entry name" value="SAUR_fam"/>
</dbReference>
<sequence length="129" mass="14727">MKKLIRCLSRRLSRVTDSSEYSLLQREERAIPAITKSSAVPRGHLPVYVGEDMQRFVVKANLLKHPVFINLLNKSAQEYGYEQQGVLRIHCQVVVFEQVLEALRAGKETFYDFHDLVSDEVCSSLGIFA</sequence>
<dbReference type="GO" id="GO:0009733">
    <property type="term" value="P:response to auxin"/>
    <property type="evidence" value="ECO:0007669"/>
    <property type="project" value="InterPro"/>
</dbReference>
<dbReference type="Proteomes" id="UP000245207">
    <property type="component" value="Unassembled WGS sequence"/>
</dbReference>
<dbReference type="STRING" id="35608.A0A2U1MJ78"/>
<gene>
    <name evidence="2" type="ORF">CTI12_AA374460</name>
</gene>
<dbReference type="OrthoDB" id="838391at2759"/>
<protein>
    <submittedName>
        <fullName evidence="2">SAUR-like auxin-responsive protein family</fullName>
    </submittedName>
</protein>
<evidence type="ECO:0000313" key="2">
    <source>
        <dbReference type="EMBL" id="PWA61276.1"/>
    </source>
</evidence>
<accession>A0A2U1MJ78</accession>
<keyword evidence="3" id="KW-1185">Reference proteome</keyword>
<organism evidence="2 3">
    <name type="scientific">Artemisia annua</name>
    <name type="common">Sweet wormwood</name>
    <dbReference type="NCBI Taxonomy" id="35608"/>
    <lineage>
        <taxon>Eukaryota</taxon>
        <taxon>Viridiplantae</taxon>
        <taxon>Streptophyta</taxon>
        <taxon>Embryophyta</taxon>
        <taxon>Tracheophyta</taxon>
        <taxon>Spermatophyta</taxon>
        <taxon>Magnoliopsida</taxon>
        <taxon>eudicotyledons</taxon>
        <taxon>Gunneridae</taxon>
        <taxon>Pentapetalae</taxon>
        <taxon>asterids</taxon>
        <taxon>campanulids</taxon>
        <taxon>Asterales</taxon>
        <taxon>Asteraceae</taxon>
        <taxon>Asteroideae</taxon>
        <taxon>Anthemideae</taxon>
        <taxon>Artemisiinae</taxon>
        <taxon>Artemisia</taxon>
    </lineage>
</organism>
<comment type="caution">
    <text evidence="2">The sequence shown here is derived from an EMBL/GenBank/DDBJ whole genome shotgun (WGS) entry which is preliminary data.</text>
</comment>
<dbReference type="AlphaFoldDB" id="A0A2U1MJ78"/>
<comment type="similarity">
    <text evidence="1">Belongs to the ARG7 family.</text>
</comment>
<dbReference type="EMBL" id="PKPP01005143">
    <property type="protein sequence ID" value="PWA61276.1"/>
    <property type="molecule type" value="Genomic_DNA"/>
</dbReference>
<proteinExistence type="inferred from homology"/>
<dbReference type="PANTHER" id="PTHR31374:SF198">
    <property type="entry name" value="AUXIN-RESPONSIVE PROTEIN SAUR72"/>
    <property type="match status" value="1"/>
</dbReference>
<reference evidence="2 3" key="1">
    <citation type="journal article" date="2018" name="Mol. Plant">
        <title>The genome of Artemisia annua provides insight into the evolution of Asteraceae family and artemisinin biosynthesis.</title>
        <authorList>
            <person name="Shen Q."/>
            <person name="Zhang L."/>
            <person name="Liao Z."/>
            <person name="Wang S."/>
            <person name="Yan T."/>
            <person name="Shi P."/>
            <person name="Liu M."/>
            <person name="Fu X."/>
            <person name="Pan Q."/>
            <person name="Wang Y."/>
            <person name="Lv Z."/>
            <person name="Lu X."/>
            <person name="Zhang F."/>
            <person name="Jiang W."/>
            <person name="Ma Y."/>
            <person name="Chen M."/>
            <person name="Hao X."/>
            <person name="Li L."/>
            <person name="Tang Y."/>
            <person name="Lv G."/>
            <person name="Zhou Y."/>
            <person name="Sun X."/>
            <person name="Brodelius P.E."/>
            <person name="Rose J.K.C."/>
            <person name="Tang K."/>
        </authorList>
    </citation>
    <scope>NUCLEOTIDE SEQUENCE [LARGE SCALE GENOMIC DNA]</scope>
    <source>
        <strain evidence="3">cv. Huhao1</strain>
        <tissue evidence="2">Leaf</tissue>
    </source>
</reference>
<name>A0A2U1MJ78_ARTAN</name>
<dbReference type="PANTHER" id="PTHR31374">
    <property type="entry name" value="AUXIN-INDUCED PROTEIN-LIKE-RELATED"/>
    <property type="match status" value="1"/>
</dbReference>
<evidence type="ECO:0000313" key="3">
    <source>
        <dbReference type="Proteomes" id="UP000245207"/>
    </source>
</evidence>
<evidence type="ECO:0000256" key="1">
    <source>
        <dbReference type="ARBA" id="ARBA00006974"/>
    </source>
</evidence>